<reference evidence="1" key="2">
    <citation type="submission" date="2023-04" db="EMBL/GenBank/DDBJ databases">
        <authorList>
            <person name="Bu L."/>
            <person name="Lu L."/>
            <person name="Laidemitt M.R."/>
            <person name="Zhang S.M."/>
            <person name="Mutuku M."/>
            <person name="Mkoji G."/>
            <person name="Steinauer M."/>
            <person name="Loker E.S."/>
        </authorList>
    </citation>
    <scope>NUCLEOTIDE SEQUENCE</scope>
    <source>
        <strain evidence="1">KasaAsao</strain>
        <tissue evidence="1">Whole Snail</tissue>
    </source>
</reference>
<dbReference type="EMBL" id="JASAOG010000383">
    <property type="protein sequence ID" value="KAK0039909.1"/>
    <property type="molecule type" value="Genomic_DNA"/>
</dbReference>
<evidence type="ECO:0000313" key="2">
    <source>
        <dbReference type="Proteomes" id="UP001233172"/>
    </source>
</evidence>
<evidence type="ECO:0000313" key="1">
    <source>
        <dbReference type="EMBL" id="KAK0039909.1"/>
    </source>
</evidence>
<gene>
    <name evidence="1" type="ORF">Bpfe_030663</name>
</gene>
<dbReference type="Proteomes" id="UP001233172">
    <property type="component" value="Unassembled WGS sequence"/>
</dbReference>
<reference evidence="1" key="1">
    <citation type="journal article" date="2023" name="PLoS Negl. Trop. Dis.">
        <title>A genome sequence for Biomphalaria pfeifferi, the major vector snail for the human-infecting parasite Schistosoma mansoni.</title>
        <authorList>
            <person name="Bu L."/>
            <person name="Lu L."/>
            <person name="Laidemitt M.R."/>
            <person name="Zhang S.M."/>
            <person name="Mutuku M."/>
            <person name="Mkoji G."/>
            <person name="Steinauer M."/>
            <person name="Loker E.S."/>
        </authorList>
    </citation>
    <scope>NUCLEOTIDE SEQUENCE</scope>
    <source>
        <strain evidence="1">KasaAsao</strain>
    </source>
</reference>
<accession>A0AAD8AQW6</accession>
<dbReference type="AlphaFoldDB" id="A0AAD8AQW6"/>
<comment type="caution">
    <text evidence="1">The sequence shown here is derived from an EMBL/GenBank/DDBJ whole genome shotgun (WGS) entry which is preliminary data.</text>
</comment>
<protein>
    <submittedName>
        <fullName evidence="1">Uncharacterized protein</fullName>
    </submittedName>
</protein>
<feature type="non-terminal residue" evidence="1">
    <location>
        <position position="74"/>
    </location>
</feature>
<proteinExistence type="predicted"/>
<name>A0AAD8AQW6_BIOPF</name>
<organism evidence="1 2">
    <name type="scientific">Biomphalaria pfeifferi</name>
    <name type="common">Bloodfluke planorb</name>
    <name type="synonym">Freshwater snail</name>
    <dbReference type="NCBI Taxonomy" id="112525"/>
    <lineage>
        <taxon>Eukaryota</taxon>
        <taxon>Metazoa</taxon>
        <taxon>Spiralia</taxon>
        <taxon>Lophotrochozoa</taxon>
        <taxon>Mollusca</taxon>
        <taxon>Gastropoda</taxon>
        <taxon>Heterobranchia</taxon>
        <taxon>Euthyneura</taxon>
        <taxon>Panpulmonata</taxon>
        <taxon>Hygrophila</taxon>
        <taxon>Lymnaeoidea</taxon>
        <taxon>Planorbidae</taxon>
        <taxon>Biomphalaria</taxon>
    </lineage>
</organism>
<keyword evidence="2" id="KW-1185">Reference proteome</keyword>
<sequence length="74" mass="8433">MLSPRLLAVSHGSPIVVVFLLRRLKRRRSCSKRSGPYRRGVWAPYSTRRQSRQVIPYSGTLRKTPLRSVNVVGA</sequence>